<comment type="caution">
    <text evidence="2">The sequence shown here is derived from an EMBL/GenBank/DDBJ whole genome shotgun (WGS) entry which is preliminary data.</text>
</comment>
<reference evidence="2 3" key="1">
    <citation type="submission" date="2020-04" db="EMBL/GenBank/DDBJ databases">
        <title>Molecular characterization of pseudomonads from Agaricus bisporus reveal novel blotch 2 pathogens in Western Europe.</title>
        <authorList>
            <person name="Taparia T."/>
            <person name="Krijger M."/>
            <person name="Haynes E."/>
            <person name="Elpinstone J.G."/>
            <person name="Noble R."/>
            <person name="Van Der Wolf J."/>
        </authorList>
    </citation>
    <scope>NUCLEOTIDE SEQUENCE [LARGE SCALE GENOMIC DNA]</scope>
    <source>
        <strain evidence="2 3">IPO3765</strain>
    </source>
</reference>
<feature type="region of interest" description="Disordered" evidence="1">
    <location>
        <begin position="1"/>
        <end position="24"/>
    </location>
</feature>
<protein>
    <submittedName>
        <fullName evidence="2">Uncharacterized protein</fullName>
    </submittedName>
</protein>
<dbReference type="EMBL" id="JACAQV010000021">
    <property type="protein sequence ID" value="NWF09978.1"/>
    <property type="molecule type" value="Genomic_DNA"/>
</dbReference>
<evidence type="ECO:0000256" key="1">
    <source>
        <dbReference type="SAM" id="MobiDB-lite"/>
    </source>
</evidence>
<gene>
    <name evidence="2" type="ORF">HX810_20110</name>
</gene>
<proteinExistence type="predicted"/>
<name>A0A7Y8GH75_9PSED</name>
<accession>A0A7Y8GH75</accession>
<dbReference type="RefSeq" id="WP_177024617.1">
    <property type="nucleotide sequence ID" value="NZ_JACAQV010000021.1"/>
</dbReference>
<sequence length="61" mass="6965">MSKPKLHYDDWDGGTESDTDHPDTLFCGTESGDPQLTPNRDQVTCKRCINIMKFFGYEPKP</sequence>
<evidence type="ECO:0000313" key="3">
    <source>
        <dbReference type="Proteomes" id="UP000561369"/>
    </source>
</evidence>
<organism evidence="2 3">
    <name type="scientific">Pseudomonas salomonii</name>
    <dbReference type="NCBI Taxonomy" id="191391"/>
    <lineage>
        <taxon>Bacteria</taxon>
        <taxon>Pseudomonadati</taxon>
        <taxon>Pseudomonadota</taxon>
        <taxon>Gammaproteobacteria</taxon>
        <taxon>Pseudomonadales</taxon>
        <taxon>Pseudomonadaceae</taxon>
        <taxon>Pseudomonas</taxon>
    </lineage>
</organism>
<evidence type="ECO:0000313" key="2">
    <source>
        <dbReference type="EMBL" id="NWF09978.1"/>
    </source>
</evidence>
<dbReference type="Proteomes" id="UP000561369">
    <property type="component" value="Unassembled WGS sequence"/>
</dbReference>
<dbReference type="AlphaFoldDB" id="A0A7Y8GH75"/>
<feature type="compositionally biased region" description="Basic and acidic residues" evidence="1">
    <location>
        <begin position="1"/>
        <end position="10"/>
    </location>
</feature>